<organism evidence="1 2">
    <name type="scientific">Phytophthora cactorum</name>
    <dbReference type="NCBI Taxonomy" id="29920"/>
    <lineage>
        <taxon>Eukaryota</taxon>
        <taxon>Sar</taxon>
        <taxon>Stramenopiles</taxon>
        <taxon>Oomycota</taxon>
        <taxon>Peronosporomycetes</taxon>
        <taxon>Peronosporales</taxon>
        <taxon>Peronosporaceae</taxon>
        <taxon>Phytophthora</taxon>
    </lineage>
</organism>
<comment type="caution">
    <text evidence="1">The sequence shown here is derived from an EMBL/GenBank/DDBJ whole genome shotgun (WGS) entry which is preliminary data.</text>
</comment>
<accession>A0A8T1UW94</accession>
<name>A0A8T1UW94_9STRA</name>
<gene>
    <name evidence="1" type="ORF">JG687_00001847</name>
</gene>
<evidence type="ECO:0000313" key="2">
    <source>
        <dbReference type="Proteomes" id="UP000688947"/>
    </source>
</evidence>
<reference evidence="1" key="1">
    <citation type="submission" date="2021-01" db="EMBL/GenBank/DDBJ databases">
        <title>Phytophthora aleatoria, a newly-described species from Pinus radiata is distinct from Phytophthora cactorum isolates based on comparative genomics.</title>
        <authorList>
            <person name="Mcdougal R."/>
            <person name="Panda P."/>
            <person name="Williams N."/>
            <person name="Studholme D.J."/>
        </authorList>
    </citation>
    <scope>NUCLEOTIDE SEQUENCE</scope>
    <source>
        <strain evidence="1">NZFS 3830</strain>
    </source>
</reference>
<proteinExistence type="predicted"/>
<dbReference type="Proteomes" id="UP000688947">
    <property type="component" value="Unassembled WGS sequence"/>
</dbReference>
<sequence>MDACEAIIRELFSDTMDKIVVMYEKSLKQTDTVSSGLLMLHFLECTVRGIKLPDHVPTNLL</sequence>
<evidence type="ECO:0000313" key="1">
    <source>
        <dbReference type="EMBL" id="KAG6971801.1"/>
    </source>
</evidence>
<dbReference type="EMBL" id="JAENGZ010000046">
    <property type="protein sequence ID" value="KAG6971801.1"/>
    <property type="molecule type" value="Genomic_DNA"/>
</dbReference>
<dbReference type="AlphaFoldDB" id="A0A8T1UW94"/>
<protein>
    <submittedName>
        <fullName evidence="1">Uncharacterized protein</fullName>
    </submittedName>
</protein>